<dbReference type="EMBL" id="JAUKUD010000005">
    <property type="protein sequence ID" value="KAK0744147.1"/>
    <property type="molecule type" value="Genomic_DNA"/>
</dbReference>
<name>A0AA40ERE8_9PEZI</name>
<gene>
    <name evidence="2" type="ORF">B0T18DRAFT_197514</name>
</gene>
<keyword evidence="3" id="KW-1185">Reference proteome</keyword>
<sequence length="212" mass="23166">MARKSRRESSCRAEEHRIGWVGSARNLPHRITGLDTFGSADWLGGIENQRLPALATNLAQGTGHRAPTEGLSPALGTPSGYLPWNIPWTFLDKDRTRDSRVHQRHPNMATSLSMSQTASTDSIQLQCSRPFVCLPVGSVAWIRSMSRPSSPSPAPGSPPSIRLDSRDEAGWPSDAPLYRVSGPRRRLRLVSMRIAPALFLPALSISTPGQLL</sequence>
<dbReference type="AlphaFoldDB" id="A0AA40ERE8"/>
<proteinExistence type="predicted"/>
<protein>
    <submittedName>
        <fullName evidence="2">Uncharacterized protein</fullName>
    </submittedName>
</protein>
<comment type="caution">
    <text evidence="2">The sequence shown here is derived from an EMBL/GenBank/DDBJ whole genome shotgun (WGS) entry which is preliminary data.</text>
</comment>
<reference evidence="2" key="1">
    <citation type="submission" date="2023-06" db="EMBL/GenBank/DDBJ databases">
        <title>Genome-scale phylogeny and comparative genomics of the fungal order Sordariales.</title>
        <authorList>
            <consortium name="Lawrence Berkeley National Laboratory"/>
            <person name="Hensen N."/>
            <person name="Bonometti L."/>
            <person name="Westerberg I."/>
            <person name="Brannstrom I.O."/>
            <person name="Guillou S."/>
            <person name="Cros-Aarteil S."/>
            <person name="Calhoun S."/>
            <person name="Haridas S."/>
            <person name="Kuo A."/>
            <person name="Mondo S."/>
            <person name="Pangilinan J."/>
            <person name="Riley R."/>
            <person name="LaButti K."/>
            <person name="Andreopoulos B."/>
            <person name="Lipzen A."/>
            <person name="Chen C."/>
            <person name="Yanf M."/>
            <person name="Daum C."/>
            <person name="Ng V."/>
            <person name="Clum A."/>
            <person name="Steindorff A."/>
            <person name="Ohm R."/>
            <person name="Martin F."/>
            <person name="Silar P."/>
            <person name="Natvig D."/>
            <person name="Lalanne C."/>
            <person name="Gautier V."/>
            <person name="Ament-velasquez S.L."/>
            <person name="Kruys A."/>
            <person name="Hutchinson M.I."/>
            <person name="Powell A.J."/>
            <person name="Barry K."/>
            <person name="Miller A.N."/>
            <person name="Grigoriev I.V."/>
            <person name="Debuchy R."/>
            <person name="Gladieux P."/>
            <person name="Thoren M.H."/>
            <person name="Johannesson H."/>
        </authorList>
    </citation>
    <scope>NUCLEOTIDE SEQUENCE</scope>
    <source>
        <strain evidence="2">SMH3187-1</strain>
    </source>
</reference>
<dbReference type="Proteomes" id="UP001172155">
    <property type="component" value="Unassembled WGS sequence"/>
</dbReference>
<organism evidence="2 3">
    <name type="scientific">Schizothecium vesticola</name>
    <dbReference type="NCBI Taxonomy" id="314040"/>
    <lineage>
        <taxon>Eukaryota</taxon>
        <taxon>Fungi</taxon>
        <taxon>Dikarya</taxon>
        <taxon>Ascomycota</taxon>
        <taxon>Pezizomycotina</taxon>
        <taxon>Sordariomycetes</taxon>
        <taxon>Sordariomycetidae</taxon>
        <taxon>Sordariales</taxon>
        <taxon>Schizotheciaceae</taxon>
        <taxon>Schizothecium</taxon>
    </lineage>
</organism>
<evidence type="ECO:0000313" key="3">
    <source>
        <dbReference type="Proteomes" id="UP001172155"/>
    </source>
</evidence>
<evidence type="ECO:0000256" key="1">
    <source>
        <dbReference type="SAM" id="MobiDB-lite"/>
    </source>
</evidence>
<feature type="region of interest" description="Disordered" evidence="1">
    <location>
        <begin position="145"/>
        <end position="168"/>
    </location>
</feature>
<accession>A0AA40ERE8</accession>
<evidence type="ECO:0000313" key="2">
    <source>
        <dbReference type="EMBL" id="KAK0744147.1"/>
    </source>
</evidence>